<proteinExistence type="predicted"/>
<protein>
    <submittedName>
        <fullName evidence="1">Uncharacterized protein</fullName>
    </submittedName>
</protein>
<name>A0A1D6GQT0_MAIZE</name>
<dbReference type="AlphaFoldDB" id="A0A1D6GQT0"/>
<dbReference type="EMBL" id="CM000781">
    <property type="protein sequence ID" value="AQK65476.1"/>
    <property type="molecule type" value="Genomic_DNA"/>
</dbReference>
<dbReference type="EMBL" id="CM000781">
    <property type="protein sequence ID" value="AQK65478.1"/>
    <property type="molecule type" value="Genomic_DNA"/>
</dbReference>
<accession>A0A1D6GQT0</accession>
<organism evidence="1">
    <name type="scientific">Zea mays</name>
    <name type="common">Maize</name>
    <dbReference type="NCBI Taxonomy" id="4577"/>
    <lineage>
        <taxon>Eukaryota</taxon>
        <taxon>Viridiplantae</taxon>
        <taxon>Streptophyta</taxon>
        <taxon>Embryophyta</taxon>
        <taxon>Tracheophyta</taxon>
        <taxon>Spermatophyta</taxon>
        <taxon>Magnoliopsida</taxon>
        <taxon>Liliopsida</taxon>
        <taxon>Poales</taxon>
        <taxon>Poaceae</taxon>
        <taxon>PACMAD clade</taxon>
        <taxon>Panicoideae</taxon>
        <taxon>Andropogonodae</taxon>
        <taxon>Andropogoneae</taxon>
        <taxon>Tripsacinae</taxon>
        <taxon>Zea</taxon>
    </lineage>
</organism>
<dbReference type="EMBL" id="CM000781">
    <property type="protein sequence ID" value="AQK65492.1"/>
    <property type="molecule type" value="Genomic_DNA"/>
</dbReference>
<dbReference type="EMBL" id="CM000781">
    <property type="protein sequence ID" value="AQK65477.1"/>
    <property type="molecule type" value="Genomic_DNA"/>
</dbReference>
<gene>
    <name evidence="1" type="ORF">ZEAMMB73_Zm00001d014186</name>
</gene>
<sequence length="109" mass="12349">MDVHDDLDVFLRTETQGNKYLAVSITKETASLLLHAAISYSLAYSVTIKLVTIQWTGIFTTTIHFTVHTFPAEGCFQGFHFNIEPISIKHGILFGNRCLWWCHGPVRPL</sequence>
<evidence type="ECO:0000313" key="1">
    <source>
        <dbReference type="EMBL" id="AQK65477.1"/>
    </source>
</evidence>
<reference evidence="1" key="1">
    <citation type="submission" date="2015-12" db="EMBL/GenBank/DDBJ databases">
        <title>Update maize B73 reference genome by single molecule sequencing technologies.</title>
        <authorList>
            <consortium name="Maize Genome Sequencing Project"/>
            <person name="Ware D."/>
        </authorList>
    </citation>
    <scope>NUCLEOTIDE SEQUENCE</scope>
    <source>
        <tissue evidence="1">Seedling</tissue>
    </source>
</reference>
<dbReference type="EMBL" id="CM000781">
    <property type="protein sequence ID" value="AQK65471.1"/>
    <property type="molecule type" value="Genomic_DNA"/>
</dbReference>
<dbReference type="EMBL" id="CM000781">
    <property type="protein sequence ID" value="AQK65487.1"/>
    <property type="molecule type" value="Genomic_DNA"/>
</dbReference>
<dbReference type="EMBL" id="CM000781">
    <property type="protein sequence ID" value="AQK65486.1"/>
    <property type="molecule type" value="Genomic_DNA"/>
</dbReference>